<proteinExistence type="predicted"/>
<name>A0A8H8R3I9_9HELO</name>
<dbReference type="Proteomes" id="UP000431533">
    <property type="component" value="Unassembled WGS sequence"/>
</dbReference>
<dbReference type="InterPro" id="IPR010730">
    <property type="entry name" value="HET"/>
</dbReference>
<dbReference type="OrthoDB" id="4850726at2759"/>
<evidence type="ECO:0000313" key="2">
    <source>
        <dbReference type="EMBL" id="TVY26239.1"/>
    </source>
</evidence>
<accession>A0A8H8R3I9</accession>
<organism evidence="2 3">
    <name type="scientific">Lachnellula hyalina</name>
    <dbReference type="NCBI Taxonomy" id="1316788"/>
    <lineage>
        <taxon>Eukaryota</taxon>
        <taxon>Fungi</taxon>
        <taxon>Dikarya</taxon>
        <taxon>Ascomycota</taxon>
        <taxon>Pezizomycotina</taxon>
        <taxon>Leotiomycetes</taxon>
        <taxon>Helotiales</taxon>
        <taxon>Lachnaceae</taxon>
        <taxon>Lachnellula</taxon>
    </lineage>
</organism>
<dbReference type="EMBL" id="QGMH01000074">
    <property type="protein sequence ID" value="TVY26239.1"/>
    <property type="molecule type" value="Genomic_DNA"/>
</dbReference>
<comment type="caution">
    <text evidence="2">The sequence shown here is derived from an EMBL/GenBank/DDBJ whole genome shotgun (WGS) entry which is preliminary data.</text>
</comment>
<dbReference type="RefSeq" id="XP_031005027.1">
    <property type="nucleotide sequence ID" value="XM_031149898.1"/>
</dbReference>
<keyword evidence="3" id="KW-1185">Reference proteome</keyword>
<dbReference type="PANTHER" id="PTHR24148">
    <property type="entry name" value="ANKYRIN REPEAT DOMAIN-CONTAINING PROTEIN 39 HOMOLOG-RELATED"/>
    <property type="match status" value="1"/>
</dbReference>
<evidence type="ECO:0000259" key="1">
    <source>
        <dbReference type="Pfam" id="PF06985"/>
    </source>
</evidence>
<reference evidence="2 3" key="1">
    <citation type="submission" date="2018-05" db="EMBL/GenBank/DDBJ databases">
        <title>Genome sequencing and assembly of the regulated plant pathogen Lachnellula willkommii and related sister species for the development of diagnostic species identification markers.</title>
        <authorList>
            <person name="Giroux E."/>
            <person name="Bilodeau G."/>
        </authorList>
    </citation>
    <scope>NUCLEOTIDE SEQUENCE [LARGE SCALE GENOMIC DNA]</scope>
    <source>
        <strain evidence="2 3">CBS 185.66</strain>
    </source>
</reference>
<gene>
    <name evidence="2" type="primary">het-6_8</name>
    <name evidence="2" type="ORF">LHYA1_G004946</name>
</gene>
<protein>
    <submittedName>
        <fullName evidence="2">Heterokaryon incompatibility protein 6,OR allele</fullName>
    </submittedName>
</protein>
<sequence>MTSYKHLDLASYEIRMLVINDARDDETLQCTLEYTSLLNPGPYSALSYRWGEATNTKQIILNDSLVEVTANLEAALKQLQSHGHKRIWADALCINQTDLEERGLQVRNMQLIYSKAQTVVAWIGNDEENIATAVAYLLKTKAFQWLPARRRTACSLPSNREIRQTQLVFGVHSSIADQWTQQRWRIFGDFFDLVYWKRVWIIQELASSSEIKVIFGKTEVSWKSILSAVTYLGDHSKEVPGNCQSYEIAAQLHHFRCIFLSNNQTPITLNEALQWSHYAQATDPRDKIYALLGLTSDGFKIIPMPNYKQPLEQIHENMTKAMFVMERSLESICMRGLGCHEDSQPSWVSDWAYFWSSPRTIQEERIFRRKISYPSIPFFQTMESGILEIEGNNVGAVCALSSSLSPIKEAGARSSRRIEPDEIDRLLPTLLQSLRNNYPSGIVTALSETLCLNHTGSADNGGNEGLNFCTPQDCFYNLWHPECRKSLQGLPLLQWLDENASLKIGSLNLLEWTQSQSRTSRLKRSLNVWHPSYHDLDQQRYIAAMTEVLQGSMRLMVTETGFLGLAPLRTQIGDTVHYIRGCSEPLVLRKREISVTEKRSREYQVIGGAHVQVDHTFPGASRFDIWADDHFGTGIHKIILT</sequence>
<dbReference type="Pfam" id="PF06985">
    <property type="entry name" value="HET"/>
    <property type="match status" value="1"/>
</dbReference>
<dbReference type="GeneID" id="41985144"/>
<evidence type="ECO:0000313" key="3">
    <source>
        <dbReference type="Proteomes" id="UP000431533"/>
    </source>
</evidence>
<dbReference type="InterPro" id="IPR052895">
    <property type="entry name" value="HetReg/Transcr_Mod"/>
</dbReference>
<dbReference type="AlphaFoldDB" id="A0A8H8R3I9"/>
<feature type="domain" description="Heterokaryon incompatibility" evidence="1">
    <location>
        <begin position="43"/>
        <end position="204"/>
    </location>
</feature>
<dbReference type="PANTHER" id="PTHR24148:SF73">
    <property type="entry name" value="HET DOMAIN PROTEIN (AFU_ORTHOLOGUE AFUA_8G01020)"/>
    <property type="match status" value="1"/>
</dbReference>